<dbReference type="RefSeq" id="WP_381738640.1">
    <property type="nucleotide sequence ID" value="NZ_JBHSDP010000012.1"/>
</dbReference>
<evidence type="ECO:0000313" key="2">
    <source>
        <dbReference type="Proteomes" id="UP001595824"/>
    </source>
</evidence>
<accession>A0ABV8TCP5</accession>
<comment type="caution">
    <text evidence="1">The sequence shown here is derived from an EMBL/GenBank/DDBJ whole genome shotgun (WGS) entry which is preliminary data.</text>
</comment>
<sequence>MTTPSHPAEPPHLTDGVLGVFTRGSFALSDGTLLYDSSYSLTRDLGGRTVTLQLATTDPVEAHRLLPRLHHAVTHHADLHHRAVTAVVHTLGDGPPTPDDLTEAHTDLLLDTIEATSPTDLTLHLTDSCGTHLPDGYWPAVRFDGEDGVVGVTVEA</sequence>
<organism evidence="1 2">
    <name type="scientific">Streptomyces andamanensis</name>
    <dbReference type="NCBI Taxonomy" id="1565035"/>
    <lineage>
        <taxon>Bacteria</taxon>
        <taxon>Bacillati</taxon>
        <taxon>Actinomycetota</taxon>
        <taxon>Actinomycetes</taxon>
        <taxon>Kitasatosporales</taxon>
        <taxon>Streptomycetaceae</taxon>
        <taxon>Streptomyces</taxon>
    </lineage>
</organism>
<gene>
    <name evidence="1" type="ORF">ACFPC0_11315</name>
</gene>
<dbReference type="EMBL" id="JBHSDP010000012">
    <property type="protein sequence ID" value="MFC4328417.1"/>
    <property type="molecule type" value="Genomic_DNA"/>
</dbReference>
<evidence type="ECO:0000313" key="1">
    <source>
        <dbReference type="EMBL" id="MFC4328417.1"/>
    </source>
</evidence>
<dbReference type="Proteomes" id="UP001595824">
    <property type="component" value="Unassembled WGS sequence"/>
</dbReference>
<protein>
    <submittedName>
        <fullName evidence="1">Uncharacterized protein</fullName>
    </submittedName>
</protein>
<name>A0ABV8TCP5_9ACTN</name>
<proteinExistence type="predicted"/>
<reference evidence="2" key="1">
    <citation type="journal article" date="2019" name="Int. J. Syst. Evol. Microbiol.">
        <title>The Global Catalogue of Microorganisms (GCM) 10K type strain sequencing project: providing services to taxonomists for standard genome sequencing and annotation.</title>
        <authorList>
            <consortium name="The Broad Institute Genomics Platform"/>
            <consortium name="The Broad Institute Genome Sequencing Center for Infectious Disease"/>
            <person name="Wu L."/>
            <person name="Ma J."/>
        </authorList>
    </citation>
    <scope>NUCLEOTIDE SEQUENCE [LARGE SCALE GENOMIC DNA]</scope>
    <source>
        <strain evidence="2">PCU 347</strain>
    </source>
</reference>
<keyword evidence="2" id="KW-1185">Reference proteome</keyword>